<evidence type="ECO:0000256" key="3">
    <source>
        <dbReference type="ARBA" id="ARBA00023163"/>
    </source>
</evidence>
<dbReference type="Proteomes" id="UP001163203">
    <property type="component" value="Chromosome"/>
</dbReference>
<dbReference type="RefSeq" id="WP_268758425.1">
    <property type="nucleotide sequence ID" value="NZ_CP113836.1"/>
</dbReference>
<feature type="DNA-binding region" description="H-T-H motif" evidence="4">
    <location>
        <begin position="42"/>
        <end position="61"/>
    </location>
</feature>
<dbReference type="InterPro" id="IPR050109">
    <property type="entry name" value="HTH-type_TetR-like_transc_reg"/>
</dbReference>
<proteinExistence type="predicted"/>
<dbReference type="InterPro" id="IPR001647">
    <property type="entry name" value="HTH_TetR"/>
</dbReference>
<gene>
    <name evidence="6" type="ORF">ORV05_11370</name>
</gene>
<evidence type="ECO:0000256" key="2">
    <source>
        <dbReference type="ARBA" id="ARBA00023125"/>
    </source>
</evidence>
<evidence type="ECO:0000313" key="7">
    <source>
        <dbReference type="Proteomes" id="UP001163203"/>
    </source>
</evidence>
<dbReference type="InterPro" id="IPR009057">
    <property type="entry name" value="Homeodomain-like_sf"/>
</dbReference>
<evidence type="ECO:0000256" key="1">
    <source>
        <dbReference type="ARBA" id="ARBA00023015"/>
    </source>
</evidence>
<protein>
    <submittedName>
        <fullName evidence="6">Helix-turn-helix domain containing protein</fullName>
    </submittedName>
</protein>
<dbReference type="EMBL" id="CP113836">
    <property type="protein sequence ID" value="WAL68332.1"/>
    <property type="molecule type" value="Genomic_DNA"/>
</dbReference>
<keyword evidence="1" id="KW-0805">Transcription regulation</keyword>
<keyword evidence="7" id="KW-1185">Reference proteome</keyword>
<dbReference type="SUPFAM" id="SSF46689">
    <property type="entry name" value="Homeodomain-like"/>
    <property type="match status" value="1"/>
</dbReference>
<name>A0ABY7BAT2_9PSEU</name>
<dbReference type="Gene3D" id="1.10.357.10">
    <property type="entry name" value="Tetracycline Repressor, domain 2"/>
    <property type="match status" value="1"/>
</dbReference>
<keyword evidence="2 4" id="KW-0238">DNA-binding</keyword>
<accession>A0ABY7BAT2</accession>
<dbReference type="PANTHER" id="PTHR30055:SF234">
    <property type="entry name" value="HTH-TYPE TRANSCRIPTIONAL REGULATOR BETI"/>
    <property type="match status" value="1"/>
</dbReference>
<evidence type="ECO:0000313" key="6">
    <source>
        <dbReference type="EMBL" id="WAL68332.1"/>
    </source>
</evidence>
<evidence type="ECO:0000259" key="5">
    <source>
        <dbReference type="PROSITE" id="PS50977"/>
    </source>
</evidence>
<sequence>MSSHVGVEATRRRLTQRQARMVQRLAEAAVAELRAVGYADLTVRNVAARAGVVPATAYTYFSSKNHLVAELFWRRLQKLATARNGDGGPRERVVRVLRDIALLVVDEPWLAAGCTTALLGGEPDVAQLRQRIGGEIRRQLRGALGPGHDPQVLHALEFAFAGSLTHAGMGYVSYREVADRLAITATFIMKGAS</sequence>
<dbReference type="PROSITE" id="PS50977">
    <property type="entry name" value="HTH_TETR_2"/>
    <property type="match status" value="1"/>
</dbReference>
<dbReference type="PRINTS" id="PR00455">
    <property type="entry name" value="HTHTETR"/>
</dbReference>
<feature type="domain" description="HTH tetR-type" evidence="5">
    <location>
        <begin position="19"/>
        <end position="79"/>
    </location>
</feature>
<dbReference type="Pfam" id="PF00440">
    <property type="entry name" value="TetR_N"/>
    <property type="match status" value="1"/>
</dbReference>
<evidence type="ECO:0000256" key="4">
    <source>
        <dbReference type="PROSITE-ProRule" id="PRU00335"/>
    </source>
</evidence>
<reference evidence="6" key="1">
    <citation type="submission" date="2022-11" db="EMBL/GenBank/DDBJ databases">
        <authorList>
            <person name="Mo P."/>
        </authorList>
    </citation>
    <scope>NUCLEOTIDE SEQUENCE</scope>
    <source>
        <strain evidence="6">HUAS 11-8</strain>
    </source>
</reference>
<keyword evidence="3" id="KW-0804">Transcription</keyword>
<dbReference type="PANTHER" id="PTHR30055">
    <property type="entry name" value="HTH-TYPE TRANSCRIPTIONAL REGULATOR RUTR"/>
    <property type="match status" value="1"/>
</dbReference>
<organism evidence="6 7">
    <name type="scientific">Amycolatopsis cynarae</name>
    <dbReference type="NCBI Taxonomy" id="2995223"/>
    <lineage>
        <taxon>Bacteria</taxon>
        <taxon>Bacillati</taxon>
        <taxon>Actinomycetota</taxon>
        <taxon>Actinomycetes</taxon>
        <taxon>Pseudonocardiales</taxon>
        <taxon>Pseudonocardiaceae</taxon>
        <taxon>Amycolatopsis</taxon>
    </lineage>
</organism>